<comment type="caution">
    <text evidence="2">The sequence shown here is derived from an EMBL/GenBank/DDBJ whole genome shotgun (WGS) entry which is preliminary data.</text>
</comment>
<evidence type="ECO:0000313" key="2">
    <source>
        <dbReference type="EMBL" id="MDF2258355.1"/>
    </source>
</evidence>
<name>A0ABT5Z3E3_9ACTN</name>
<gene>
    <name evidence="2" type="ORF">P2L57_22330</name>
</gene>
<protein>
    <submittedName>
        <fullName evidence="2">Uncharacterized protein</fullName>
    </submittedName>
</protein>
<reference evidence="2 3" key="1">
    <citation type="submission" date="2023-03" db="EMBL/GenBank/DDBJ databases">
        <title>Draft genome sequence of type strain Streptomyces ferralitis JCM 14344.</title>
        <authorList>
            <person name="Klaysubun C."/>
            <person name="Duangmal K."/>
        </authorList>
    </citation>
    <scope>NUCLEOTIDE SEQUENCE [LARGE SCALE GENOMIC DNA]</scope>
    <source>
        <strain evidence="2 3">JCM 14344</strain>
    </source>
</reference>
<dbReference type="Proteomes" id="UP001220022">
    <property type="component" value="Unassembled WGS sequence"/>
</dbReference>
<dbReference type="EMBL" id="JARHTQ010000015">
    <property type="protein sequence ID" value="MDF2258355.1"/>
    <property type="molecule type" value="Genomic_DNA"/>
</dbReference>
<sequence length="48" mass="5457">MSSAREVLGGLTFAKEPSGQTEPDGTDRFCFRNELWHLKGWPYEEGPE</sequence>
<evidence type="ECO:0000313" key="3">
    <source>
        <dbReference type="Proteomes" id="UP001220022"/>
    </source>
</evidence>
<proteinExistence type="predicted"/>
<keyword evidence="3" id="KW-1185">Reference proteome</keyword>
<dbReference type="RefSeq" id="WP_275817293.1">
    <property type="nucleotide sequence ID" value="NZ_BAAANM010000007.1"/>
</dbReference>
<feature type="region of interest" description="Disordered" evidence="1">
    <location>
        <begin position="1"/>
        <end position="27"/>
    </location>
</feature>
<evidence type="ECO:0000256" key="1">
    <source>
        <dbReference type="SAM" id="MobiDB-lite"/>
    </source>
</evidence>
<organism evidence="2 3">
    <name type="scientific">Streptantibioticus ferralitis</name>
    <dbReference type="NCBI Taxonomy" id="236510"/>
    <lineage>
        <taxon>Bacteria</taxon>
        <taxon>Bacillati</taxon>
        <taxon>Actinomycetota</taxon>
        <taxon>Actinomycetes</taxon>
        <taxon>Kitasatosporales</taxon>
        <taxon>Streptomycetaceae</taxon>
        <taxon>Streptantibioticus</taxon>
    </lineage>
</organism>
<accession>A0ABT5Z3E3</accession>